<dbReference type="Proteomes" id="UP000887576">
    <property type="component" value="Unplaced"/>
</dbReference>
<reference evidence="2" key="1">
    <citation type="submission" date="2022-11" db="UniProtKB">
        <authorList>
            <consortium name="WormBaseParasite"/>
        </authorList>
    </citation>
    <scope>IDENTIFICATION</scope>
</reference>
<sequence>MFYWIIGCISLIFWPDSVKDSVFDDFRNTNHGLLGISIFIMVIIVLYQFYTFIIVKEAFLFMKNDKKLKKIRRGSSDSERTPLLV</sequence>
<dbReference type="WBParaSite" id="JU765_v2.g20653.t1">
    <property type="protein sequence ID" value="JU765_v2.g20653.t1"/>
    <property type="gene ID" value="JU765_v2.g20653"/>
</dbReference>
<evidence type="ECO:0000313" key="2">
    <source>
        <dbReference type="WBParaSite" id="JU765_v2.g20653.t1"/>
    </source>
</evidence>
<organism evidence="1 2">
    <name type="scientific">Panagrolaimus sp. JU765</name>
    <dbReference type="NCBI Taxonomy" id="591449"/>
    <lineage>
        <taxon>Eukaryota</taxon>
        <taxon>Metazoa</taxon>
        <taxon>Ecdysozoa</taxon>
        <taxon>Nematoda</taxon>
        <taxon>Chromadorea</taxon>
        <taxon>Rhabditida</taxon>
        <taxon>Tylenchina</taxon>
        <taxon>Panagrolaimomorpha</taxon>
        <taxon>Panagrolaimoidea</taxon>
        <taxon>Panagrolaimidae</taxon>
        <taxon>Panagrolaimus</taxon>
    </lineage>
</organism>
<name>A0AC34QZ75_9BILA</name>
<proteinExistence type="predicted"/>
<accession>A0AC34QZ75</accession>
<evidence type="ECO:0000313" key="1">
    <source>
        <dbReference type="Proteomes" id="UP000887576"/>
    </source>
</evidence>
<protein>
    <submittedName>
        <fullName evidence="2">Uncharacterized protein</fullName>
    </submittedName>
</protein>